<dbReference type="Proteomes" id="UP000724584">
    <property type="component" value="Unassembled WGS sequence"/>
</dbReference>
<sequence length="222" mass="23966">MVGVPDEALERRRAQNRIAQRRFRQKRQGNRNAEENRQSQESTFPLPVFPEATGLDVCFEDFVLSPGHTPTSSVSIQCPRTQPSNLVTSTMFSELEREFARGSTVASIQVSGTASEATVAAETPVVQLGSPCQPEREASVENAAVIRLETLEHSPGTLSLLGQSAARSTSSSSSSSNGSGWLGALHMAAKRGHSGIMRFLLQQNIDINERDSDGLTALMGHD</sequence>
<reference evidence="1 2" key="1">
    <citation type="journal article" date="2021" name="Nat. Commun.">
        <title>Genetic determinants of endophytism in the Arabidopsis root mycobiome.</title>
        <authorList>
            <person name="Mesny F."/>
            <person name="Miyauchi S."/>
            <person name="Thiergart T."/>
            <person name="Pickel B."/>
            <person name="Atanasova L."/>
            <person name="Karlsson M."/>
            <person name="Huettel B."/>
            <person name="Barry K.W."/>
            <person name="Haridas S."/>
            <person name="Chen C."/>
            <person name="Bauer D."/>
            <person name="Andreopoulos W."/>
            <person name="Pangilinan J."/>
            <person name="LaButti K."/>
            <person name="Riley R."/>
            <person name="Lipzen A."/>
            <person name="Clum A."/>
            <person name="Drula E."/>
            <person name="Henrissat B."/>
            <person name="Kohler A."/>
            <person name="Grigoriev I.V."/>
            <person name="Martin F.M."/>
            <person name="Hacquard S."/>
        </authorList>
    </citation>
    <scope>NUCLEOTIDE SEQUENCE [LARGE SCALE GENOMIC DNA]</scope>
    <source>
        <strain evidence="1 2">MPI-SDFR-AT-0079</strain>
    </source>
</reference>
<keyword evidence="2" id="KW-1185">Reference proteome</keyword>
<organism evidence="1 2">
    <name type="scientific">Chaetomium tenue</name>
    <dbReference type="NCBI Taxonomy" id="1854479"/>
    <lineage>
        <taxon>Eukaryota</taxon>
        <taxon>Fungi</taxon>
        <taxon>Dikarya</taxon>
        <taxon>Ascomycota</taxon>
        <taxon>Pezizomycotina</taxon>
        <taxon>Sordariomycetes</taxon>
        <taxon>Sordariomycetidae</taxon>
        <taxon>Sordariales</taxon>
        <taxon>Chaetomiaceae</taxon>
        <taxon>Chaetomium</taxon>
    </lineage>
</organism>
<name>A0ACB7P4T0_9PEZI</name>
<protein>
    <submittedName>
        <fullName evidence="1">Uncharacterized protein</fullName>
    </submittedName>
</protein>
<proteinExistence type="predicted"/>
<comment type="caution">
    <text evidence="1">The sequence shown here is derived from an EMBL/GenBank/DDBJ whole genome shotgun (WGS) entry which is preliminary data.</text>
</comment>
<accession>A0ACB7P4T0</accession>
<gene>
    <name evidence="1" type="ORF">F5144DRAFT_614480</name>
</gene>
<evidence type="ECO:0000313" key="1">
    <source>
        <dbReference type="EMBL" id="KAH6628932.1"/>
    </source>
</evidence>
<dbReference type="EMBL" id="JAGIZQ010000005">
    <property type="protein sequence ID" value="KAH6628932.1"/>
    <property type="molecule type" value="Genomic_DNA"/>
</dbReference>
<evidence type="ECO:0000313" key="2">
    <source>
        <dbReference type="Proteomes" id="UP000724584"/>
    </source>
</evidence>